<dbReference type="InterPro" id="IPR001628">
    <property type="entry name" value="Znf_hrmn_rcpt"/>
</dbReference>
<comment type="caution">
    <text evidence="11">The sequence shown here is derived from an EMBL/GenBank/DDBJ whole genome shotgun (WGS) entry which is preliminary data.</text>
</comment>
<keyword evidence="2" id="KW-0863">Zinc-finger</keyword>
<dbReference type="GO" id="GO:0043565">
    <property type="term" value="F:sequence-specific DNA binding"/>
    <property type="evidence" value="ECO:0007669"/>
    <property type="project" value="InterPro"/>
</dbReference>
<evidence type="ECO:0000256" key="4">
    <source>
        <dbReference type="ARBA" id="ARBA00023015"/>
    </source>
</evidence>
<dbReference type="PANTHER" id="PTHR46011:SF6">
    <property type="entry name" value="HIGH ZINC ACTIVATED NUCLEAR RECEPTOR PROTEIN"/>
    <property type="match status" value="1"/>
</dbReference>
<dbReference type="SMART" id="SM00430">
    <property type="entry name" value="HOLI"/>
    <property type="match status" value="1"/>
</dbReference>
<evidence type="ECO:0000256" key="7">
    <source>
        <dbReference type="ARBA" id="ARBA00023170"/>
    </source>
</evidence>
<dbReference type="PRINTS" id="PR00047">
    <property type="entry name" value="STROIDFINGER"/>
</dbReference>
<organism evidence="11 12">
    <name type="scientific">Pristionchus fissidentatus</name>
    <dbReference type="NCBI Taxonomy" id="1538716"/>
    <lineage>
        <taxon>Eukaryota</taxon>
        <taxon>Metazoa</taxon>
        <taxon>Ecdysozoa</taxon>
        <taxon>Nematoda</taxon>
        <taxon>Chromadorea</taxon>
        <taxon>Rhabditida</taxon>
        <taxon>Rhabditina</taxon>
        <taxon>Diplogasteromorpha</taxon>
        <taxon>Diplogasteroidea</taxon>
        <taxon>Neodiplogasteridae</taxon>
        <taxon>Pristionchus</taxon>
    </lineage>
</organism>
<gene>
    <name evidence="11" type="ORF">PFISCL1PPCAC_14296</name>
</gene>
<dbReference type="Pfam" id="PF00104">
    <property type="entry name" value="Hormone_recep"/>
    <property type="match status" value="1"/>
</dbReference>
<keyword evidence="3" id="KW-0862">Zinc</keyword>
<dbReference type="PROSITE" id="PS51030">
    <property type="entry name" value="NUCLEAR_REC_DBD_2"/>
    <property type="match status" value="1"/>
</dbReference>
<evidence type="ECO:0008006" key="13">
    <source>
        <dbReference type="Google" id="ProtNLM"/>
    </source>
</evidence>
<dbReference type="SUPFAM" id="SSF57716">
    <property type="entry name" value="Glucocorticoid receptor-like (DNA-binding domain)"/>
    <property type="match status" value="1"/>
</dbReference>
<dbReference type="Gene3D" id="3.30.50.10">
    <property type="entry name" value="Erythroid Transcription Factor GATA-1, subunit A"/>
    <property type="match status" value="1"/>
</dbReference>
<evidence type="ECO:0000259" key="10">
    <source>
        <dbReference type="PROSITE" id="PS51843"/>
    </source>
</evidence>
<dbReference type="AlphaFoldDB" id="A0AAV5VTW9"/>
<dbReference type="Gene3D" id="1.10.565.10">
    <property type="entry name" value="Retinoid X Receptor"/>
    <property type="match status" value="1"/>
</dbReference>
<evidence type="ECO:0000256" key="3">
    <source>
        <dbReference type="ARBA" id="ARBA00022833"/>
    </source>
</evidence>
<dbReference type="GO" id="GO:0005634">
    <property type="term" value="C:nucleus"/>
    <property type="evidence" value="ECO:0007669"/>
    <property type="project" value="TreeGrafter"/>
</dbReference>
<keyword evidence="1" id="KW-0479">Metal-binding</keyword>
<protein>
    <recommendedName>
        <fullName evidence="13">Nuclear receptor</fullName>
    </recommendedName>
</protein>
<evidence type="ECO:0000313" key="11">
    <source>
        <dbReference type="EMBL" id="GMT22999.1"/>
    </source>
</evidence>
<evidence type="ECO:0000256" key="1">
    <source>
        <dbReference type="ARBA" id="ARBA00022723"/>
    </source>
</evidence>
<dbReference type="SMART" id="SM00399">
    <property type="entry name" value="ZnF_C4"/>
    <property type="match status" value="1"/>
</dbReference>
<dbReference type="PROSITE" id="PS51843">
    <property type="entry name" value="NR_LBD"/>
    <property type="match status" value="1"/>
</dbReference>
<accession>A0AAV5VTW9</accession>
<feature type="non-terminal residue" evidence="11">
    <location>
        <position position="1"/>
    </location>
</feature>
<dbReference type="InterPro" id="IPR013088">
    <property type="entry name" value="Znf_NHR/GATA"/>
</dbReference>
<evidence type="ECO:0000256" key="2">
    <source>
        <dbReference type="ARBA" id="ARBA00022771"/>
    </source>
</evidence>
<name>A0AAV5VTW9_9BILA</name>
<sequence length="367" mass="43153">PFTIVDMEKKICLICTVPIDFLRLGILACRACAAFFKRSIIAGKKYVCRRGDGKCVFRKHEKYMCRSCRFDKCVESGMEYSRPVGENSEKEEDEEIQACSSINNHESLLNRIKWAYQESYERRVKHEEKVAILHNLRKLEHPYKDVFVSNMSSLNDMFPDLAREIIAMFEQMFPFMEKLITEDKAALFQNYFGKFSIIEGFYLTYNYVDINIFMSSLLTCVDCDNVNQWIRDEDQVERKAEFRTIVNCYAEDYDELLLPLYLYEQISEREFFALIILAFCDVDLSLDLPDEVVEFAEKTRKKVFDELQDYYRFELELTDYSKRLGNLMTIAQSTSQAGNLLNGEYRTYSALFGFHSGDTLLREIFSQ</sequence>
<evidence type="ECO:0000256" key="8">
    <source>
        <dbReference type="ARBA" id="ARBA00023242"/>
    </source>
</evidence>
<proteinExistence type="predicted"/>
<dbReference type="Proteomes" id="UP001432322">
    <property type="component" value="Unassembled WGS sequence"/>
</dbReference>
<evidence type="ECO:0000256" key="6">
    <source>
        <dbReference type="ARBA" id="ARBA00023163"/>
    </source>
</evidence>
<reference evidence="11" key="1">
    <citation type="submission" date="2023-10" db="EMBL/GenBank/DDBJ databases">
        <title>Genome assembly of Pristionchus species.</title>
        <authorList>
            <person name="Yoshida K."/>
            <person name="Sommer R.J."/>
        </authorList>
    </citation>
    <scope>NUCLEOTIDE SEQUENCE</scope>
    <source>
        <strain evidence="11">RS5133</strain>
    </source>
</reference>
<feature type="domain" description="NR LBD" evidence="10">
    <location>
        <begin position="104"/>
        <end position="367"/>
    </location>
</feature>
<keyword evidence="7" id="KW-0675">Receptor</keyword>
<keyword evidence="5" id="KW-0238">DNA-binding</keyword>
<dbReference type="Pfam" id="PF00105">
    <property type="entry name" value="zf-C4"/>
    <property type="match status" value="1"/>
</dbReference>
<dbReference type="InterPro" id="IPR035500">
    <property type="entry name" value="NHR-like_dom_sf"/>
</dbReference>
<dbReference type="GO" id="GO:0003700">
    <property type="term" value="F:DNA-binding transcription factor activity"/>
    <property type="evidence" value="ECO:0007669"/>
    <property type="project" value="InterPro"/>
</dbReference>
<dbReference type="PANTHER" id="PTHR46011">
    <property type="entry name" value="NUCLEAR HORMONE RECEPTOR FAMILY MEMBER NHR-86-RELATED"/>
    <property type="match status" value="1"/>
</dbReference>
<dbReference type="EMBL" id="BTSY01000004">
    <property type="protein sequence ID" value="GMT22999.1"/>
    <property type="molecule type" value="Genomic_DNA"/>
</dbReference>
<evidence type="ECO:0000259" key="9">
    <source>
        <dbReference type="PROSITE" id="PS51030"/>
    </source>
</evidence>
<dbReference type="GO" id="GO:0008270">
    <property type="term" value="F:zinc ion binding"/>
    <property type="evidence" value="ECO:0007669"/>
    <property type="project" value="UniProtKB-KW"/>
</dbReference>
<evidence type="ECO:0000313" key="12">
    <source>
        <dbReference type="Proteomes" id="UP001432322"/>
    </source>
</evidence>
<feature type="domain" description="Nuclear receptor" evidence="9">
    <location>
        <begin position="9"/>
        <end position="85"/>
    </location>
</feature>
<evidence type="ECO:0000256" key="5">
    <source>
        <dbReference type="ARBA" id="ARBA00023125"/>
    </source>
</evidence>
<keyword evidence="4" id="KW-0805">Transcription regulation</keyword>
<keyword evidence="8" id="KW-0539">Nucleus</keyword>
<dbReference type="SUPFAM" id="SSF48508">
    <property type="entry name" value="Nuclear receptor ligand-binding domain"/>
    <property type="match status" value="1"/>
</dbReference>
<keyword evidence="6" id="KW-0804">Transcription</keyword>
<keyword evidence="12" id="KW-1185">Reference proteome</keyword>
<dbReference type="InterPro" id="IPR000536">
    <property type="entry name" value="Nucl_hrmn_rcpt_lig-bd"/>
</dbReference>